<dbReference type="EMBL" id="CP015029">
    <property type="protein sequence ID" value="QIM65279.1"/>
    <property type="molecule type" value="Genomic_DNA"/>
</dbReference>
<organism evidence="1 4">
    <name type="scientific">Frederiksenia canicola</name>
    <dbReference type="NCBI Taxonomy" id="123824"/>
    <lineage>
        <taxon>Bacteria</taxon>
        <taxon>Pseudomonadati</taxon>
        <taxon>Pseudomonadota</taxon>
        <taxon>Gammaproteobacteria</taxon>
        <taxon>Pasteurellales</taxon>
        <taxon>Pasteurellaceae</taxon>
        <taxon>Frederiksenia</taxon>
    </lineage>
</organism>
<proteinExistence type="predicted"/>
<evidence type="ECO:0000313" key="4">
    <source>
        <dbReference type="Proteomes" id="UP000502287"/>
    </source>
</evidence>
<reference evidence="1 4" key="1">
    <citation type="submission" date="2016-03" db="EMBL/GenBank/DDBJ databases">
        <authorList>
            <person name="Hansen M.J."/>
            <person name="Bojesen A.M."/>
            <person name="Planet P."/>
        </authorList>
    </citation>
    <scope>NUCLEOTIDE SEQUENCE [LARGE SCALE GENOMIC DNA]</scope>
    <source>
        <strain evidence="1 4">HPA 21</strain>
    </source>
</reference>
<sequence>MQFNKILSPVYSAVTAFAMNPDGTISATYVIGTGTDNDGQVTDFTPLVTEYKYLDQEQSQQIFMAPMKKEDIGKPFQDLMLGKIYSYLRENNLVQA</sequence>
<dbReference type="Proteomes" id="UP000276901">
    <property type="component" value="Unassembled WGS sequence"/>
</dbReference>
<evidence type="ECO:0000313" key="2">
    <source>
        <dbReference type="EMBL" id="RPE96291.1"/>
    </source>
</evidence>
<evidence type="ECO:0000313" key="3">
    <source>
        <dbReference type="Proteomes" id="UP000276901"/>
    </source>
</evidence>
<dbReference type="KEGG" id="fcl:A4G17_07415"/>
<evidence type="ECO:0000313" key="1">
    <source>
        <dbReference type="EMBL" id="QIM65279.1"/>
    </source>
</evidence>
<reference evidence="2 3" key="2">
    <citation type="submission" date="2018-11" db="EMBL/GenBank/DDBJ databases">
        <title>Genomic Encyclopedia of Type Strains, Phase IV (KMG-IV): sequencing the most valuable type-strain genomes for metagenomic binning, comparative biology and taxonomic classification.</title>
        <authorList>
            <person name="Goeker M."/>
        </authorList>
    </citation>
    <scope>NUCLEOTIDE SEQUENCE [LARGE SCALE GENOMIC DNA]</scope>
    <source>
        <strain evidence="2 3">DSM 25797</strain>
    </source>
</reference>
<dbReference type="Proteomes" id="UP000502287">
    <property type="component" value="Chromosome"/>
</dbReference>
<dbReference type="RefSeq" id="WP_123956191.1">
    <property type="nucleotide sequence ID" value="NZ_CP015029.1"/>
</dbReference>
<gene>
    <name evidence="1" type="ORF">A4G17_07415</name>
    <name evidence="2" type="ORF">EDC49_0680</name>
</gene>
<accession>A0AAE7C2P2</accession>
<dbReference type="AlphaFoldDB" id="A0AAE7C2P2"/>
<protein>
    <submittedName>
        <fullName evidence="1">Uncharacterized protein</fullName>
    </submittedName>
</protein>
<name>A0AAE7C2P2_9PAST</name>
<dbReference type="EMBL" id="RKQT01000001">
    <property type="protein sequence ID" value="RPE96291.1"/>
    <property type="molecule type" value="Genomic_DNA"/>
</dbReference>
<keyword evidence="3" id="KW-1185">Reference proteome</keyword>